<dbReference type="GO" id="GO:0046933">
    <property type="term" value="F:proton-transporting ATP synthase activity, rotational mechanism"/>
    <property type="evidence" value="ECO:0007669"/>
    <property type="project" value="InterPro"/>
</dbReference>
<evidence type="ECO:0000313" key="7">
    <source>
        <dbReference type="EMBL" id="HIY97683.1"/>
    </source>
</evidence>
<dbReference type="InterPro" id="IPR000711">
    <property type="entry name" value="ATPase_OSCP/dsu"/>
</dbReference>
<reference evidence="7" key="2">
    <citation type="submission" date="2021-04" db="EMBL/GenBank/DDBJ databases">
        <authorList>
            <person name="Gilroy R."/>
        </authorList>
    </citation>
    <scope>NUCLEOTIDE SEQUENCE</scope>
    <source>
        <strain evidence="7">1345</strain>
    </source>
</reference>
<dbReference type="SUPFAM" id="SSF160527">
    <property type="entry name" value="V-type ATPase subunit E-like"/>
    <property type="match status" value="1"/>
</dbReference>
<organism evidence="7 8">
    <name type="scientific">Candidatus Borkfalkia excrementigallinarum</name>
    <dbReference type="NCBI Taxonomy" id="2838506"/>
    <lineage>
        <taxon>Bacteria</taxon>
        <taxon>Bacillati</taxon>
        <taxon>Bacillota</taxon>
        <taxon>Clostridia</taxon>
        <taxon>Christensenellales</taxon>
        <taxon>Christensenellaceae</taxon>
        <taxon>Candidatus Borkfalkia</taxon>
    </lineage>
</organism>
<evidence type="ECO:0000256" key="4">
    <source>
        <dbReference type="ARBA" id="ARBA00023065"/>
    </source>
</evidence>
<dbReference type="Pfam" id="PF00213">
    <property type="entry name" value="OSCP"/>
    <property type="match status" value="1"/>
</dbReference>
<comment type="subcellular location">
    <subcellularLocation>
        <location evidence="1">Membrane</location>
    </subcellularLocation>
</comment>
<evidence type="ECO:0000256" key="2">
    <source>
        <dbReference type="ARBA" id="ARBA00022448"/>
    </source>
</evidence>
<evidence type="ECO:0000256" key="1">
    <source>
        <dbReference type="ARBA" id="ARBA00004370"/>
    </source>
</evidence>
<name>A0A9D2CTT5_9FIRM</name>
<keyword evidence="6" id="KW-0066">ATP synthesis</keyword>
<accession>A0A9D2CTT5</accession>
<reference evidence="7" key="1">
    <citation type="journal article" date="2021" name="PeerJ">
        <title>Extensive microbial diversity within the chicken gut microbiome revealed by metagenomics and culture.</title>
        <authorList>
            <person name="Gilroy R."/>
            <person name="Ravi A."/>
            <person name="Getino M."/>
            <person name="Pursley I."/>
            <person name="Horton D.L."/>
            <person name="Alikhan N.F."/>
            <person name="Baker D."/>
            <person name="Gharbi K."/>
            <person name="Hall N."/>
            <person name="Watson M."/>
            <person name="Adriaenssens E.M."/>
            <person name="Foster-Nyarko E."/>
            <person name="Jarju S."/>
            <person name="Secka A."/>
            <person name="Antonio M."/>
            <person name="Oren A."/>
            <person name="Chaudhuri R.R."/>
            <person name="La Ragione R."/>
            <person name="Hildebrand F."/>
            <person name="Pallen M.J."/>
        </authorList>
    </citation>
    <scope>NUCLEOTIDE SEQUENCE</scope>
    <source>
        <strain evidence="7">1345</strain>
    </source>
</reference>
<keyword evidence="2" id="KW-0813">Transport</keyword>
<dbReference type="Proteomes" id="UP000886750">
    <property type="component" value="Unassembled WGS sequence"/>
</dbReference>
<dbReference type="GO" id="GO:0016020">
    <property type="term" value="C:membrane"/>
    <property type="evidence" value="ECO:0007669"/>
    <property type="project" value="UniProtKB-SubCell"/>
</dbReference>
<keyword evidence="5" id="KW-0472">Membrane</keyword>
<protein>
    <submittedName>
        <fullName evidence="7">F0F1 ATP synthase subunit delta</fullName>
    </submittedName>
</protein>
<keyword evidence="3" id="KW-0375">Hydrogen ion transport</keyword>
<comment type="caution">
    <text evidence="7">The sequence shown here is derived from an EMBL/GenBank/DDBJ whole genome shotgun (WGS) entry which is preliminary data.</text>
</comment>
<evidence type="ECO:0000256" key="5">
    <source>
        <dbReference type="ARBA" id="ARBA00023136"/>
    </source>
</evidence>
<keyword evidence="4" id="KW-0406">Ion transport</keyword>
<evidence type="ECO:0000256" key="3">
    <source>
        <dbReference type="ARBA" id="ARBA00022781"/>
    </source>
</evidence>
<evidence type="ECO:0000313" key="8">
    <source>
        <dbReference type="Proteomes" id="UP000886750"/>
    </source>
</evidence>
<gene>
    <name evidence="7" type="ORF">H9729_08330</name>
</gene>
<sequence length="73" mass="8137">MNTHGEETARVILARKPDADIVEKITAFTHSRGCTKVKYVIDPKIIGGIIIYIGDVIYDGSVRSRLENIKHSL</sequence>
<dbReference type="PRINTS" id="PR00125">
    <property type="entry name" value="ATPASEDELTA"/>
</dbReference>
<dbReference type="EMBL" id="DXCQ01000074">
    <property type="protein sequence ID" value="HIY97683.1"/>
    <property type="molecule type" value="Genomic_DNA"/>
</dbReference>
<proteinExistence type="predicted"/>
<dbReference type="AlphaFoldDB" id="A0A9D2CTT5"/>
<evidence type="ECO:0000256" key="6">
    <source>
        <dbReference type="ARBA" id="ARBA00023310"/>
    </source>
</evidence>